<keyword evidence="3" id="KW-0378">Hydrolase</keyword>
<comment type="similarity">
    <text evidence="1 9">Belongs to the peptidase S11 family.</text>
</comment>
<dbReference type="EMBL" id="AZGM01000087">
    <property type="protein sequence ID" value="KRM26360.1"/>
    <property type="molecule type" value="Genomic_DNA"/>
</dbReference>
<evidence type="ECO:0000256" key="5">
    <source>
        <dbReference type="ARBA" id="ARBA00022984"/>
    </source>
</evidence>
<accession>A0A0R1X865</accession>
<proteinExistence type="inferred from homology"/>
<evidence type="ECO:0000256" key="2">
    <source>
        <dbReference type="ARBA" id="ARBA00022729"/>
    </source>
</evidence>
<feature type="binding site" evidence="8">
    <location>
        <position position="214"/>
    </location>
    <ligand>
        <name>substrate</name>
    </ligand>
</feature>
<evidence type="ECO:0000313" key="12">
    <source>
        <dbReference type="Proteomes" id="UP000051412"/>
    </source>
</evidence>
<dbReference type="SUPFAM" id="SSF56601">
    <property type="entry name" value="beta-lactamase/transpeptidase-like"/>
    <property type="match status" value="1"/>
</dbReference>
<dbReference type="InterPro" id="IPR012338">
    <property type="entry name" value="Beta-lactam/transpept-like"/>
</dbReference>
<feature type="active site" description="Acyl-ester intermediate" evidence="7">
    <location>
        <position position="23"/>
    </location>
</feature>
<dbReference type="Gene3D" id="3.40.710.10">
    <property type="entry name" value="DD-peptidase/beta-lactamase superfamily"/>
    <property type="match status" value="1"/>
</dbReference>
<dbReference type="GO" id="GO:0008360">
    <property type="term" value="P:regulation of cell shape"/>
    <property type="evidence" value="ECO:0007669"/>
    <property type="project" value="UniProtKB-KW"/>
</dbReference>
<evidence type="ECO:0000256" key="8">
    <source>
        <dbReference type="PIRSR" id="PIRSR618044-2"/>
    </source>
</evidence>
<organism evidence="11 12">
    <name type="scientific">Limosilactobacillus panis DSM 6035</name>
    <dbReference type="NCBI Taxonomy" id="1423782"/>
    <lineage>
        <taxon>Bacteria</taxon>
        <taxon>Bacillati</taxon>
        <taxon>Bacillota</taxon>
        <taxon>Bacilli</taxon>
        <taxon>Lactobacillales</taxon>
        <taxon>Lactobacillaceae</taxon>
        <taxon>Limosilactobacillus</taxon>
    </lineage>
</organism>
<name>A0A0R1X865_9LACO</name>
<dbReference type="GO" id="GO:0006508">
    <property type="term" value="P:proteolysis"/>
    <property type="evidence" value="ECO:0007669"/>
    <property type="project" value="InterPro"/>
</dbReference>
<dbReference type="PANTHER" id="PTHR21581">
    <property type="entry name" value="D-ALANYL-D-ALANINE CARBOXYPEPTIDASE"/>
    <property type="match status" value="1"/>
</dbReference>
<dbReference type="GO" id="GO:0009002">
    <property type="term" value="F:serine-type D-Ala-D-Ala carboxypeptidase activity"/>
    <property type="evidence" value="ECO:0007669"/>
    <property type="project" value="InterPro"/>
</dbReference>
<keyword evidence="6" id="KW-0961">Cell wall biogenesis/degradation</keyword>
<evidence type="ECO:0000259" key="10">
    <source>
        <dbReference type="Pfam" id="PF00768"/>
    </source>
</evidence>
<dbReference type="PRINTS" id="PR00725">
    <property type="entry name" value="DADACBPTASE1"/>
</dbReference>
<keyword evidence="5" id="KW-0573">Peptidoglycan synthesis</keyword>
<protein>
    <submittedName>
        <fullName evidence="11">Serine-type d-ala-d-ala carboxypeptidase</fullName>
    </submittedName>
</protein>
<dbReference type="GO" id="GO:0009252">
    <property type="term" value="P:peptidoglycan biosynthetic process"/>
    <property type="evidence" value="ECO:0007669"/>
    <property type="project" value="UniProtKB-KW"/>
</dbReference>
<dbReference type="InterPro" id="IPR018044">
    <property type="entry name" value="Peptidase_S11"/>
</dbReference>
<comment type="caution">
    <text evidence="11">The sequence shown here is derived from an EMBL/GenBank/DDBJ whole genome shotgun (WGS) entry which is preliminary data.</text>
</comment>
<dbReference type="GO" id="GO:0071555">
    <property type="term" value="P:cell wall organization"/>
    <property type="evidence" value="ECO:0007669"/>
    <property type="project" value="UniProtKB-KW"/>
</dbReference>
<dbReference type="InterPro" id="IPR001967">
    <property type="entry name" value="Peptidase_S11_N"/>
</dbReference>
<evidence type="ECO:0000256" key="4">
    <source>
        <dbReference type="ARBA" id="ARBA00022960"/>
    </source>
</evidence>
<keyword evidence="11" id="KW-0121">Carboxypeptidase</keyword>
<evidence type="ECO:0000256" key="3">
    <source>
        <dbReference type="ARBA" id="ARBA00022801"/>
    </source>
</evidence>
<evidence type="ECO:0000313" key="11">
    <source>
        <dbReference type="EMBL" id="KRM26360.1"/>
    </source>
</evidence>
<feature type="domain" description="Peptidase S11 D-alanyl-D-alanine carboxypeptidase A N-terminal" evidence="10">
    <location>
        <begin position="1"/>
        <end position="244"/>
    </location>
</feature>
<sequence length="373" mass="41303">MVDASTGQVIYEQSPNMKLPVASVSKLLTIAVIHDELKQNVITANSKVQITPDVAAISNDPSYSSIGLQAGQSYTVRELVNAAMVKSADGATLALAMADGSNIEEFNLKLQQKAKDLGLKKCSIVNPVGLTNGDLKNLKLNQYSDKAENAMTAADAAILARYLVRSYPDILQVTAQKSACFYIAKNKTVKEENLNKMLPGDKYTVSGVQIDGLKTGTSDAAGACFVSTGLYRGHRIITVVLHANGNDKDARFTTTQQLYNMLKQTPLQEITLPKNLRQQWVANGNQRTTDIKPQKLMIWGSKPVRHYTLAVNYDHQKQNKRGRLLAPIRKNERVGEIELSSPDIRTINGEPLTYDLYSEEQVPRGNFWQRLWH</sequence>
<evidence type="ECO:0000256" key="1">
    <source>
        <dbReference type="ARBA" id="ARBA00007164"/>
    </source>
</evidence>
<keyword evidence="12" id="KW-1185">Reference proteome</keyword>
<dbReference type="PATRIC" id="fig|1423782.4.peg.492"/>
<gene>
    <name evidence="11" type="ORF">FD32_GL000480</name>
</gene>
<dbReference type="Pfam" id="PF00768">
    <property type="entry name" value="Peptidase_S11"/>
    <property type="match status" value="1"/>
</dbReference>
<evidence type="ECO:0000256" key="9">
    <source>
        <dbReference type="RuleBase" id="RU004016"/>
    </source>
</evidence>
<feature type="active site" description="Proton acceptor" evidence="7">
    <location>
        <position position="26"/>
    </location>
</feature>
<evidence type="ECO:0000256" key="6">
    <source>
        <dbReference type="ARBA" id="ARBA00023316"/>
    </source>
</evidence>
<dbReference type="AlphaFoldDB" id="A0A0R1X865"/>
<dbReference type="PANTHER" id="PTHR21581:SF11">
    <property type="entry name" value="D-ALANYL-D-ALANINE CARBOXYPEPTIDASE DACA"/>
    <property type="match status" value="1"/>
</dbReference>
<feature type="active site" evidence="7">
    <location>
        <position position="87"/>
    </location>
</feature>
<dbReference type="STRING" id="1423782.FD32_GL000480"/>
<evidence type="ECO:0000256" key="7">
    <source>
        <dbReference type="PIRSR" id="PIRSR618044-1"/>
    </source>
</evidence>
<keyword evidence="4" id="KW-0133">Cell shape</keyword>
<dbReference type="Proteomes" id="UP000051412">
    <property type="component" value="Unassembled WGS sequence"/>
</dbReference>
<keyword evidence="2" id="KW-0732">Signal</keyword>
<reference evidence="11 12" key="1">
    <citation type="journal article" date="2015" name="Genome Announc.">
        <title>Expanding the biotechnology potential of lactobacilli through comparative genomics of 213 strains and associated genera.</title>
        <authorList>
            <person name="Sun Z."/>
            <person name="Harris H.M."/>
            <person name="McCann A."/>
            <person name="Guo C."/>
            <person name="Argimon S."/>
            <person name="Zhang W."/>
            <person name="Yang X."/>
            <person name="Jeffery I.B."/>
            <person name="Cooney J.C."/>
            <person name="Kagawa T.F."/>
            <person name="Liu W."/>
            <person name="Song Y."/>
            <person name="Salvetti E."/>
            <person name="Wrobel A."/>
            <person name="Rasinkangas P."/>
            <person name="Parkhill J."/>
            <person name="Rea M.C."/>
            <person name="O'Sullivan O."/>
            <person name="Ritari J."/>
            <person name="Douillard F.P."/>
            <person name="Paul Ross R."/>
            <person name="Yang R."/>
            <person name="Briner A.E."/>
            <person name="Felis G.E."/>
            <person name="de Vos W.M."/>
            <person name="Barrangou R."/>
            <person name="Klaenhammer T.R."/>
            <person name="Caufield P.W."/>
            <person name="Cui Y."/>
            <person name="Zhang H."/>
            <person name="O'Toole P.W."/>
        </authorList>
    </citation>
    <scope>NUCLEOTIDE SEQUENCE [LARGE SCALE GENOMIC DNA]</scope>
    <source>
        <strain evidence="11 12">DSM 6035</strain>
    </source>
</reference>
<keyword evidence="11" id="KW-0645">Protease</keyword>